<dbReference type="EMBL" id="JACHIA010000004">
    <property type="protein sequence ID" value="MBB6070396.1"/>
    <property type="molecule type" value="Genomic_DNA"/>
</dbReference>
<sequence>MKLYAIAACWLIATAALPATAQQAAPDQPFASREQFLTAPLAEVRRRVGAISPTDSSIVDRFTRRAIPRLSEFFRQTPDVFWAAEGQGTFARSDAIGVDRSQILALRLQMGLEAFPDLIEFVLAHEFAHVAQFGLPDPATRAGPSNFRARECEADIWAGIRAERFLVDSLLSRSPPSSPIRPSWIPSTVAGVFSRMLTAVSVAYQIGHPAWYGPPESHPTRMERRACAMQGLQIGLQLRSLRSYHAEVDSATKAYYASQVKDTALFRGEAGTWATTWQHATRLVAARSIRVTADTVPPLVHSFVALLKAASVSGDSLRRIAMPAGMLGPDNCAFTSSDSASTFTCVYREAAWSMQMFTDFFGSMHLLVAVTARHAGWESVKWTTRPSWFDEWAPKGLGRAGTRTGGLVTIRGNNGFTGNRFVEVVVTSPIRSARTP</sequence>
<protein>
    <submittedName>
        <fullName evidence="2">Uncharacterized protein</fullName>
    </submittedName>
</protein>
<accession>A0A841GXH1</accession>
<name>A0A841GXH1_9BACT</name>
<keyword evidence="1" id="KW-0732">Signal</keyword>
<feature type="signal peptide" evidence="1">
    <location>
        <begin position="1"/>
        <end position="21"/>
    </location>
</feature>
<feature type="chain" id="PRO_5032716454" evidence="1">
    <location>
        <begin position="22"/>
        <end position="436"/>
    </location>
</feature>
<evidence type="ECO:0000313" key="2">
    <source>
        <dbReference type="EMBL" id="MBB6070396.1"/>
    </source>
</evidence>
<dbReference type="RefSeq" id="WP_170035779.1">
    <property type="nucleotide sequence ID" value="NZ_JABDTL010000001.1"/>
</dbReference>
<evidence type="ECO:0000313" key="3">
    <source>
        <dbReference type="Proteomes" id="UP000582837"/>
    </source>
</evidence>
<evidence type="ECO:0000256" key="1">
    <source>
        <dbReference type="SAM" id="SignalP"/>
    </source>
</evidence>
<gene>
    <name evidence="2" type="ORF">HNQ61_002015</name>
</gene>
<dbReference type="Proteomes" id="UP000582837">
    <property type="component" value="Unassembled WGS sequence"/>
</dbReference>
<proteinExistence type="predicted"/>
<dbReference type="AlphaFoldDB" id="A0A841GXH1"/>
<comment type="caution">
    <text evidence="2">The sequence shown here is derived from an EMBL/GenBank/DDBJ whole genome shotgun (WGS) entry which is preliminary data.</text>
</comment>
<keyword evidence="3" id="KW-1185">Reference proteome</keyword>
<reference evidence="2 3" key="1">
    <citation type="submission" date="2020-08" db="EMBL/GenBank/DDBJ databases">
        <title>Genomic Encyclopedia of Type Strains, Phase IV (KMG-IV): sequencing the most valuable type-strain genomes for metagenomic binning, comparative biology and taxonomic classification.</title>
        <authorList>
            <person name="Goeker M."/>
        </authorList>
    </citation>
    <scope>NUCLEOTIDE SEQUENCE [LARGE SCALE GENOMIC DNA]</scope>
    <source>
        <strain evidence="2 3">DSM 29007</strain>
    </source>
</reference>
<organism evidence="2 3">
    <name type="scientific">Longimicrobium terrae</name>
    <dbReference type="NCBI Taxonomy" id="1639882"/>
    <lineage>
        <taxon>Bacteria</taxon>
        <taxon>Pseudomonadati</taxon>
        <taxon>Gemmatimonadota</taxon>
        <taxon>Longimicrobiia</taxon>
        <taxon>Longimicrobiales</taxon>
        <taxon>Longimicrobiaceae</taxon>
        <taxon>Longimicrobium</taxon>
    </lineage>
</organism>